<dbReference type="Pfam" id="PF01551">
    <property type="entry name" value="Peptidase_M23"/>
    <property type="match status" value="1"/>
</dbReference>
<dbReference type="InterPro" id="IPR016047">
    <property type="entry name" value="M23ase_b-sheet_dom"/>
</dbReference>
<evidence type="ECO:0000256" key="1">
    <source>
        <dbReference type="SAM" id="MobiDB-lite"/>
    </source>
</evidence>
<feature type="compositionally biased region" description="Basic residues" evidence="1">
    <location>
        <begin position="124"/>
        <end position="137"/>
    </location>
</feature>
<dbReference type="InterPro" id="IPR011055">
    <property type="entry name" value="Dup_hybrid_motif"/>
</dbReference>
<reference evidence="4 5" key="1">
    <citation type="submission" date="2020-07" db="EMBL/GenBank/DDBJ databases">
        <title>Sequencing the genomes of 1000 actinobacteria strains.</title>
        <authorList>
            <person name="Klenk H.-P."/>
        </authorList>
    </citation>
    <scope>NUCLEOTIDE SEQUENCE [LARGE SCALE GENOMIC DNA]</scope>
    <source>
        <strain evidence="4 5">DSM 23737</strain>
    </source>
</reference>
<proteinExistence type="predicted"/>
<gene>
    <name evidence="4" type="ORF">FB555_001576</name>
</gene>
<feature type="transmembrane region" description="Helical" evidence="2">
    <location>
        <begin position="169"/>
        <end position="189"/>
    </location>
</feature>
<evidence type="ECO:0000313" key="5">
    <source>
        <dbReference type="Proteomes" id="UP000524237"/>
    </source>
</evidence>
<evidence type="ECO:0000259" key="3">
    <source>
        <dbReference type="Pfam" id="PF01551"/>
    </source>
</evidence>
<keyword evidence="4" id="KW-0378">Hydrolase</keyword>
<comment type="caution">
    <text evidence="4">The sequence shown here is derived from an EMBL/GenBank/DDBJ whole genome shotgun (WGS) entry which is preliminary data.</text>
</comment>
<name>A0A7W3JUL8_9MICO</name>
<dbReference type="AlphaFoldDB" id="A0A7W3JUL8"/>
<dbReference type="GO" id="GO:0004222">
    <property type="term" value="F:metalloendopeptidase activity"/>
    <property type="evidence" value="ECO:0007669"/>
    <property type="project" value="TreeGrafter"/>
</dbReference>
<keyword evidence="5" id="KW-1185">Reference proteome</keyword>
<feature type="domain" description="M23ase beta-sheet core" evidence="3">
    <location>
        <begin position="293"/>
        <end position="391"/>
    </location>
</feature>
<keyword evidence="2" id="KW-1133">Transmembrane helix</keyword>
<dbReference type="CDD" id="cd12797">
    <property type="entry name" value="M23_peptidase"/>
    <property type="match status" value="1"/>
</dbReference>
<protein>
    <submittedName>
        <fullName evidence="4">Murein DD-endopeptidase MepM/ murein hydrolase activator NlpD</fullName>
    </submittedName>
</protein>
<dbReference type="InterPro" id="IPR050570">
    <property type="entry name" value="Cell_wall_metabolism_enzyme"/>
</dbReference>
<accession>A0A7W3JUL8</accession>
<dbReference type="Gene3D" id="2.70.70.10">
    <property type="entry name" value="Glucose Permease (Domain IIA)"/>
    <property type="match status" value="1"/>
</dbReference>
<dbReference type="Proteomes" id="UP000524237">
    <property type="component" value="Unassembled WGS sequence"/>
</dbReference>
<keyword evidence="2" id="KW-0812">Transmembrane</keyword>
<dbReference type="RefSeq" id="WP_182484907.1">
    <property type="nucleotide sequence ID" value="NZ_JACGWU010000005.1"/>
</dbReference>
<dbReference type="PANTHER" id="PTHR21666:SF270">
    <property type="entry name" value="MUREIN HYDROLASE ACTIVATOR ENVC"/>
    <property type="match status" value="1"/>
</dbReference>
<evidence type="ECO:0000256" key="2">
    <source>
        <dbReference type="SAM" id="Phobius"/>
    </source>
</evidence>
<dbReference type="SUPFAM" id="SSF51261">
    <property type="entry name" value="Duplicated hybrid motif"/>
    <property type="match status" value="1"/>
</dbReference>
<dbReference type="EMBL" id="JACGWU010000005">
    <property type="protein sequence ID" value="MBA8829467.1"/>
    <property type="molecule type" value="Genomic_DNA"/>
</dbReference>
<feature type="compositionally biased region" description="Low complexity" evidence="1">
    <location>
        <begin position="90"/>
        <end position="113"/>
    </location>
</feature>
<keyword evidence="2" id="KW-0472">Membrane</keyword>
<feature type="region of interest" description="Disordered" evidence="1">
    <location>
        <begin position="90"/>
        <end position="166"/>
    </location>
</feature>
<dbReference type="PANTHER" id="PTHR21666">
    <property type="entry name" value="PEPTIDASE-RELATED"/>
    <property type="match status" value="1"/>
</dbReference>
<sequence length="402" mass="41900">MGSHEESTDAVASPLSDVRTLIAPVPLTRREIRAAEAMDQSISETAALGGASTAGSATVEAATPEIAILVVPATEPVIAPRRQRAQLRATLPSAAEPSAAEPITSERATSSAEAKAEAKTSPALKKKTSRTRRKSSRRAQAPQGPAGPPRGVISHDTRPHRKHRRTTRFFSVTAMVFVAAIAVATSVPANALLTAKEVDALNGAQTVAAAPVLRNGQTIEASGENVVAGRDGVSVSGAEPVKAYTDVSSNRITPIVPNSTNPILWPFPSAVPLTDSFGPRAGMWTYGGYTGNFHSGQDFDPGYGTPIRAIADGIVTEVSPSLCGTAVVISHNVNNTKFDSEYCHMIYGSPGVSVGQSIMAGTIIGNVGQTGMATGPHLHLEIHVSGNAIDPLAFLRSHSKEW</sequence>
<organism evidence="4 5">
    <name type="scientific">Alpinimonas psychrophila</name>
    <dbReference type="NCBI Taxonomy" id="748908"/>
    <lineage>
        <taxon>Bacteria</taxon>
        <taxon>Bacillati</taxon>
        <taxon>Actinomycetota</taxon>
        <taxon>Actinomycetes</taxon>
        <taxon>Micrococcales</taxon>
        <taxon>Microbacteriaceae</taxon>
        <taxon>Alpinimonas</taxon>
    </lineage>
</organism>
<evidence type="ECO:0000313" key="4">
    <source>
        <dbReference type="EMBL" id="MBA8829467.1"/>
    </source>
</evidence>